<dbReference type="PANTHER" id="PTHR33802:SF1">
    <property type="entry name" value="XK-RELATED PROTEIN"/>
    <property type="match status" value="1"/>
</dbReference>
<organism evidence="2 3">
    <name type="scientific">Streptococcus varani</name>
    <dbReference type="NCBI Taxonomy" id="1608583"/>
    <lineage>
        <taxon>Bacteria</taxon>
        <taxon>Bacillati</taxon>
        <taxon>Bacillota</taxon>
        <taxon>Bacilli</taxon>
        <taxon>Lactobacillales</taxon>
        <taxon>Streptococcaceae</taxon>
        <taxon>Streptococcus</taxon>
    </lineage>
</organism>
<name>A0A0E4CT75_9STRE</name>
<dbReference type="Proteomes" id="UP000198604">
    <property type="component" value="Unassembled WGS sequence"/>
</dbReference>
<dbReference type="InterPro" id="IPR038330">
    <property type="entry name" value="TspO/MBR-related_sf"/>
</dbReference>
<feature type="transmembrane region" description="Helical" evidence="1">
    <location>
        <begin position="233"/>
        <end position="256"/>
    </location>
</feature>
<evidence type="ECO:0008006" key="4">
    <source>
        <dbReference type="Google" id="ProtNLM"/>
    </source>
</evidence>
<feature type="transmembrane region" description="Helical" evidence="1">
    <location>
        <begin position="146"/>
        <end position="171"/>
    </location>
</feature>
<evidence type="ECO:0000256" key="1">
    <source>
        <dbReference type="SAM" id="Phobius"/>
    </source>
</evidence>
<feature type="transmembrane region" description="Helical" evidence="1">
    <location>
        <begin position="54"/>
        <end position="78"/>
    </location>
</feature>
<gene>
    <name evidence="2" type="ORF">BN1356_01743</name>
</gene>
<feature type="transmembrane region" description="Helical" evidence="1">
    <location>
        <begin position="113"/>
        <end position="134"/>
    </location>
</feature>
<feature type="transmembrane region" description="Helical" evidence="1">
    <location>
        <begin position="177"/>
        <end position="196"/>
    </location>
</feature>
<dbReference type="RefSeq" id="WP_093650946.1">
    <property type="nucleotide sequence ID" value="NZ_CTEN01000003.1"/>
</dbReference>
<feature type="transmembrane region" description="Helical" evidence="1">
    <location>
        <begin position="203"/>
        <end position="221"/>
    </location>
</feature>
<dbReference type="OrthoDB" id="5189031at2"/>
<proteinExistence type="predicted"/>
<sequence>MTKKEQRLKTLLIVDFLAFGAMILINFLGASGFFNGMSQAAISDHYPTLITPAGFTFSIWGLIYSLILALLVQCALKLRNGVYSSLVHKFSPYFLLSSFLNGAWIVAFSYDQIGLSTLLIFALLFSLIFLLKSLREHFGKQKESSLAHICFSIYTAWVLIATFVNVSAWLVKINWNGFGIAASIWTIVILFIALLFTIAYSYFYQNSIFPLSIIWAFWGIYKNASLNSDQIDLAPVIQALLLVSMLLLIALMFIIFKKNQFRLFAQ</sequence>
<evidence type="ECO:0000313" key="2">
    <source>
        <dbReference type="EMBL" id="CQR25403.1"/>
    </source>
</evidence>
<reference evidence="3" key="1">
    <citation type="submission" date="2015-03" db="EMBL/GenBank/DDBJ databases">
        <authorList>
            <person name="Urmite Genomes"/>
        </authorList>
    </citation>
    <scope>NUCLEOTIDE SEQUENCE [LARGE SCALE GENOMIC DNA]</scope>
    <source>
        <strain evidence="3">FF10</strain>
    </source>
</reference>
<protein>
    <recommendedName>
        <fullName evidence="4">Lantibiotic ABC transporter permease</fullName>
    </recommendedName>
</protein>
<dbReference type="PANTHER" id="PTHR33802">
    <property type="entry name" value="SI:CH211-161H7.5-RELATED"/>
    <property type="match status" value="1"/>
</dbReference>
<dbReference type="STRING" id="1608583.BN1356_01743"/>
<keyword evidence="1" id="KW-0812">Transmembrane</keyword>
<keyword evidence="1" id="KW-1133">Transmembrane helix</keyword>
<dbReference type="Gene3D" id="1.20.1260.100">
    <property type="entry name" value="TspO/MBR protein"/>
    <property type="match status" value="1"/>
</dbReference>
<feature type="transmembrane region" description="Helical" evidence="1">
    <location>
        <begin position="90"/>
        <end position="107"/>
    </location>
</feature>
<evidence type="ECO:0000313" key="3">
    <source>
        <dbReference type="Proteomes" id="UP000198604"/>
    </source>
</evidence>
<dbReference type="EMBL" id="CTEN01000003">
    <property type="protein sequence ID" value="CQR25403.1"/>
    <property type="molecule type" value="Genomic_DNA"/>
</dbReference>
<dbReference type="AlphaFoldDB" id="A0A0E4CT75"/>
<feature type="transmembrane region" description="Helical" evidence="1">
    <location>
        <begin position="12"/>
        <end position="34"/>
    </location>
</feature>
<keyword evidence="1" id="KW-0472">Membrane</keyword>
<accession>A0A0E4CT75</accession>
<keyword evidence="3" id="KW-1185">Reference proteome</keyword>